<keyword evidence="4" id="KW-1185">Reference proteome</keyword>
<accession>A0AAN9BDG0</accession>
<feature type="compositionally biased region" description="Polar residues" evidence="1">
    <location>
        <begin position="21"/>
        <end position="33"/>
    </location>
</feature>
<evidence type="ECO:0000256" key="1">
    <source>
        <dbReference type="SAM" id="MobiDB-lite"/>
    </source>
</evidence>
<evidence type="ECO:0000256" key="2">
    <source>
        <dbReference type="SAM" id="SignalP"/>
    </source>
</evidence>
<evidence type="ECO:0000313" key="3">
    <source>
        <dbReference type="EMBL" id="KAK7103169.1"/>
    </source>
</evidence>
<evidence type="ECO:0008006" key="5">
    <source>
        <dbReference type="Google" id="ProtNLM"/>
    </source>
</evidence>
<dbReference type="GO" id="GO:0005615">
    <property type="term" value="C:extracellular space"/>
    <property type="evidence" value="ECO:0007669"/>
    <property type="project" value="TreeGrafter"/>
</dbReference>
<dbReference type="PANTHER" id="PTHR24024">
    <property type="entry name" value="PULMONARY SURFACTANT-ASSOCIATED PROTEIN A"/>
    <property type="match status" value="1"/>
</dbReference>
<gene>
    <name evidence="3" type="ORF">V1264_018129</name>
</gene>
<protein>
    <recommendedName>
        <fullName evidence="5">Short-chain collagen C4-like</fullName>
    </recommendedName>
</protein>
<dbReference type="InterPro" id="IPR051077">
    <property type="entry name" value="Ca-dependent_lectin"/>
</dbReference>
<name>A0AAN9BDG0_9CAEN</name>
<organism evidence="3 4">
    <name type="scientific">Littorina saxatilis</name>
    <dbReference type="NCBI Taxonomy" id="31220"/>
    <lineage>
        <taxon>Eukaryota</taxon>
        <taxon>Metazoa</taxon>
        <taxon>Spiralia</taxon>
        <taxon>Lophotrochozoa</taxon>
        <taxon>Mollusca</taxon>
        <taxon>Gastropoda</taxon>
        <taxon>Caenogastropoda</taxon>
        <taxon>Littorinimorpha</taxon>
        <taxon>Littorinoidea</taxon>
        <taxon>Littorinidae</taxon>
        <taxon>Littorina</taxon>
    </lineage>
</organism>
<dbReference type="EMBL" id="JBAMIC010000008">
    <property type="protein sequence ID" value="KAK7103169.1"/>
    <property type="molecule type" value="Genomic_DNA"/>
</dbReference>
<proteinExistence type="predicted"/>
<reference evidence="3 4" key="1">
    <citation type="submission" date="2024-02" db="EMBL/GenBank/DDBJ databases">
        <title>Chromosome-scale genome assembly of the rough periwinkle Littorina saxatilis.</title>
        <authorList>
            <person name="De Jode A."/>
            <person name="Faria R."/>
            <person name="Formenti G."/>
            <person name="Sims Y."/>
            <person name="Smith T.P."/>
            <person name="Tracey A."/>
            <person name="Wood J.M.D."/>
            <person name="Zagrodzka Z.B."/>
            <person name="Johannesson K."/>
            <person name="Butlin R.K."/>
            <person name="Leder E.H."/>
        </authorList>
    </citation>
    <scope>NUCLEOTIDE SEQUENCE [LARGE SCALE GENOMIC DNA]</scope>
    <source>
        <strain evidence="3">Snail1</strain>
        <tissue evidence="3">Muscle</tissue>
    </source>
</reference>
<feature type="chain" id="PRO_5042866669" description="Short-chain collagen C4-like" evidence="2">
    <location>
        <begin position="22"/>
        <end position="293"/>
    </location>
</feature>
<dbReference type="PANTHER" id="PTHR24024:SF18">
    <property type="entry name" value="SHORT-CHAIN COLLAGEN C4-LIKE"/>
    <property type="match status" value="1"/>
</dbReference>
<feature type="region of interest" description="Disordered" evidence="1">
    <location>
        <begin position="87"/>
        <end position="120"/>
    </location>
</feature>
<evidence type="ECO:0000313" key="4">
    <source>
        <dbReference type="Proteomes" id="UP001374579"/>
    </source>
</evidence>
<keyword evidence="2" id="KW-0732">Signal</keyword>
<sequence length="293" mass="32186">MKIVATCSFLWLAVATRLTAGQSVQPSTQTPRGEQQGVDEVPQAQGSCSCDGGSVVAKLVQQLSTIQDKMDALEMDQLATKRELQATKTELQTTKTEHQAELRETKTRQESTERRLRSTRTSASSSFIRWGRKSCPWQTSLVYVGVAGGKHHMQSGSGTNPLCLTRTPQFDNTARPRNYGTLYGAEYDSIPGHHEHDVPCSVCLAPQSTTIMVPATRTCPSGWTRQYYGHLVSQYQGHYATEYVCMDGSPEDDDSGVNKLEGLLFYYVVTVCGSLPCPPYINGKVVTCVVCSK</sequence>
<feature type="compositionally biased region" description="Basic and acidic residues" evidence="1">
    <location>
        <begin position="95"/>
        <end position="116"/>
    </location>
</feature>
<feature type="region of interest" description="Disordered" evidence="1">
    <location>
        <begin position="21"/>
        <end position="46"/>
    </location>
</feature>
<feature type="signal peptide" evidence="2">
    <location>
        <begin position="1"/>
        <end position="21"/>
    </location>
</feature>
<dbReference type="Proteomes" id="UP001374579">
    <property type="component" value="Unassembled WGS sequence"/>
</dbReference>
<dbReference type="AlphaFoldDB" id="A0AAN9BDG0"/>
<comment type="caution">
    <text evidence="3">The sequence shown here is derived from an EMBL/GenBank/DDBJ whole genome shotgun (WGS) entry which is preliminary data.</text>
</comment>